<dbReference type="GO" id="GO:0005524">
    <property type="term" value="F:ATP binding"/>
    <property type="evidence" value="ECO:0007669"/>
    <property type="project" value="UniProtKB-KW"/>
</dbReference>
<feature type="transmembrane region" description="Helical" evidence="14">
    <location>
        <begin position="234"/>
        <end position="254"/>
    </location>
</feature>
<evidence type="ECO:0000256" key="5">
    <source>
        <dbReference type="ARBA" id="ARBA00022692"/>
    </source>
</evidence>
<dbReference type="PANTHER" id="PTHR24223">
    <property type="entry name" value="ATP-BINDING CASSETTE SUB-FAMILY C"/>
    <property type="match status" value="1"/>
</dbReference>
<keyword evidence="5 14" id="KW-0812">Transmembrane</keyword>
<dbReference type="PROSITE" id="PS50893">
    <property type="entry name" value="ABC_TRANSPORTER_2"/>
    <property type="match status" value="4"/>
</dbReference>
<comment type="caution">
    <text evidence="17">The sequence shown here is derived from an EMBL/GenBank/DDBJ whole genome shotgun (WGS) entry which is preliminary data.</text>
</comment>
<dbReference type="Proteomes" id="UP000326396">
    <property type="component" value="Linkage Group LG4"/>
</dbReference>
<evidence type="ECO:0000256" key="10">
    <source>
        <dbReference type="ARBA" id="ARBA00022989"/>
    </source>
</evidence>
<protein>
    <recommendedName>
        <fullName evidence="3">ABC-type xenobiotic transporter</fullName>
        <ecNumber evidence="3">7.6.2.2</ecNumber>
    </recommendedName>
</protein>
<feature type="transmembrane region" description="Helical" evidence="14">
    <location>
        <begin position="504"/>
        <end position="526"/>
    </location>
</feature>
<dbReference type="CDD" id="cd18580">
    <property type="entry name" value="ABC_6TM_ABCC_D2"/>
    <property type="match status" value="2"/>
</dbReference>
<dbReference type="InterPro" id="IPR050173">
    <property type="entry name" value="ABC_transporter_C-like"/>
</dbReference>
<evidence type="ECO:0000256" key="6">
    <source>
        <dbReference type="ARBA" id="ARBA00022737"/>
    </source>
</evidence>
<feature type="domain" description="ABC transporter" evidence="15">
    <location>
        <begin position="1325"/>
        <end position="1557"/>
    </location>
</feature>
<dbReference type="Pfam" id="PF00664">
    <property type="entry name" value="ABC_membrane"/>
    <property type="match status" value="4"/>
</dbReference>
<name>A0A5N6MWI3_9ASTR</name>
<feature type="transmembrane region" description="Helical" evidence="14">
    <location>
        <begin position="261"/>
        <end position="283"/>
    </location>
</feature>
<evidence type="ECO:0000259" key="15">
    <source>
        <dbReference type="PROSITE" id="PS50893"/>
    </source>
</evidence>
<dbReference type="GO" id="GO:0016887">
    <property type="term" value="F:ATP hydrolysis activity"/>
    <property type="evidence" value="ECO:0007669"/>
    <property type="project" value="InterPro"/>
</dbReference>
<dbReference type="InterPro" id="IPR027417">
    <property type="entry name" value="P-loop_NTPase"/>
</dbReference>
<dbReference type="InterPro" id="IPR036640">
    <property type="entry name" value="ABC1_TM_sf"/>
</dbReference>
<feature type="domain" description="ABC transmembrane type-1" evidence="16">
    <location>
        <begin position="1826"/>
        <end position="2066"/>
    </location>
</feature>
<evidence type="ECO:0000256" key="13">
    <source>
        <dbReference type="SAM" id="MobiDB-lite"/>
    </source>
</evidence>
<feature type="region of interest" description="Disordered" evidence="13">
    <location>
        <begin position="1561"/>
        <end position="1588"/>
    </location>
</feature>
<reference evidence="17 18" key="1">
    <citation type="submission" date="2019-05" db="EMBL/GenBank/DDBJ databases">
        <title>Mikania micrantha, genome provides insights into the molecular mechanism of rapid growth.</title>
        <authorList>
            <person name="Liu B."/>
        </authorList>
    </citation>
    <scope>NUCLEOTIDE SEQUENCE [LARGE SCALE GENOMIC DNA]</scope>
    <source>
        <strain evidence="17">NLD-2019</strain>
        <tissue evidence="17">Leaf</tissue>
    </source>
</reference>
<feature type="transmembrane region" description="Helical" evidence="14">
    <location>
        <begin position="1142"/>
        <end position="1163"/>
    </location>
</feature>
<feature type="transmembrane region" description="Helical" evidence="14">
    <location>
        <begin position="1228"/>
        <end position="1250"/>
    </location>
</feature>
<feature type="transmembrane region" description="Helical" evidence="14">
    <location>
        <begin position="1861"/>
        <end position="1880"/>
    </location>
</feature>
<dbReference type="OrthoDB" id="6500128at2759"/>
<evidence type="ECO:0000256" key="3">
    <source>
        <dbReference type="ARBA" id="ARBA00012191"/>
    </source>
</evidence>
<proteinExistence type="inferred from homology"/>
<feature type="transmembrane region" description="Helical" evidence="14">
    <location>
        <begin position="2471"/>
        <end position="2491"/>
    </location>
</feature>
<keyword evidence="7" id="KW-0547">Nucleotide-binding</keyword>
<evidence type="ECO:0000256" key="8">
    <source>
        <dbReference type="ARBA" id="ARBA00022840"/>
    </source>
</evidence>
<dbReference type="PROSITE" id="PS00211">
    <property type="entry name" value="ABC_TRANSPORTER_1"/>
    <property type="match status" value="2"/>
</dbReference>
<sequence length="2928" mass="326576">MYLMTCTWPDLAYVVSRLIRYTSNPSSEHWKSMTRLLRYLRYTRNYGLHYGRDPAVIEGYSDANWISVMKDSKSTSGYVFTLDKAVEEVEWLRQFVEDVPGWPKPMSAICIHCDCQSAIGRAQSAMYNGKSRHIRRRHNTIRQLLSMGVISIDYVRSKDNIADPFTKGLSRELVHKSSRGIFYWYRNGWTDEKIVTLLHAVLGSLVWLVVSIYLHTIVLNLSTESRKYPTVIRVWWVFFFTVSCYSLVVDYVYYKKIHDSIPMLFVSDSVSSIMGLFLCFVGLSHKTDEVSQNHNLEQPLLNSSVSRGDAESTYENASFFSLLTFSWMSSVIAKGNKKALDLEDVPQLASIDSVRRVYPVLLNKVESLTNGDNQITSFALTKALLYIVWKEVVITGLLALVSSLCSFVGPYLIEDFVQYLNGQRDYKNQGFVLVAAFLVSKIIGCFTQRHWYFKLQQAGIRAWTAIVAMIYQKGLTISGQSKQGNSSGEIINFMAVDAQRIGDYAWYMHDFWLVFVQVGVALWLLYKNLGLAFIASLIATIIVLLANLPLGHIQEKLQDDLMKSKDKRMKSTSEILRNMRILKLQGWEMKFLSKIIKLRDEEEGALKKYMYTLSMTSFIFWGAPIVVAVATFATCLFVGIPLESGKVLSALATFKILQEPIYNLPDSISVFFQTKVSLGRIATYLRLNDIDPCAVNKVTRGSSEVAVEIINGNFSWDSNASSNHTLKDINVRVNHGMRVAICGTVGSGKSSLLSCILGEVAKISGSVKVEGSKAYVAQSPWIQSGKIEDNILFGREMDRERYEKVLEACSLKKDLEILSFGDQTVIGERGINLSGGQKQRIQIARALYQDADVYLFDDPFSAVDAHTGSHIFNECMLKFLDSKTVIYITHQVEFLPAADLILVLRDGRITQAGKYNDILNSGSDFMDLVSAHKEALSAIDAIGTTDQEQTDASKKNTINGQNGKPDDSSVSKAQLVQEEEREKGRVGFSVYWKYITTAYGGALAPLILLVVILFQTLQIGSNYWMAWASPVSANDPAPVSGSTLIIVYVALAAGCAICVLARGLLIATTAYKAATILFHQMHLAIFRSPMSFFDSTPSGRILNRASTDQSAVDLQIPYQVASFVFAIIQLLGIIVVMSQCAWQVIIIFIPVAGMCIWLQQYYLPSAREMARLVGVCKGPVIQNFAETISGSVTIRSFDQQARFQDTNLKLNDDFARPKFHAAAAMEWLGIRLDMLSSFTFAVFLIFLISIPEGTIDPSIAGLAATYGLTLNTLQGWVVWTLTNLENKIISVERIFQYSSIPSEPPLVIESNRPNDQWPSQGEVDIHHLQVRYAPHMPLVLRGLTCTFNGGKKTGIVGRTGSGKSTLIQTLFRLVEPSAGQILIDGINISTIGLHDLRSRLSIIPQDPTMFEGTIRSNLDPLEEYTDDQIWEALDKCQLGDEVRSKEGKLDSPVTENGENWSVGQRQLVCLGRVLLKKTKVLVLDEATASVDTATDGMIQQTLGKHFTDSTVIMIAHRITSVLDSDMVLVLEQGLIDEYDSPTKLLEDKSSSFAKLVADQRSNHPLNSSSPAYNHYRSHHLQPKEEPNPVRESAHTQLLVKSRYLTSHHSAIPSSTLLKRNGWTDEKIVTLLHAVLGSLVWLVVSIFLHTLVSNSSTESRKYPSLIRVWWVFFFTVSCYSLVVDYVYYKRTHDSIPMLFVSDSVSSIMGLFLCFVGLSHKTDEVSQNHNLEQPLLNSSVSRGEAESTYENASFFSLLTFSWMNSVIAKGNKKALDLEDVPQLASIDSVRRVYPVLLNKVESLRNEDNQITSFGLTKALLYIVWKEFVITGLLALVSSLCSFVGPYLIEEFVQYLNGQKDYKNQGFVLVAAFLVSNIVGCFTRRHWFFKLQQAGIRAWTAIVAMIYQKGLTISGQSKKGNSSGEIINYIAVDAQRIGDYAWYMHDFWLVLVQVGVALWLLYKNLGLAVIASLIATIIVLLANLPLGNIQEKLQDDLMKSKDKRMKSTSEILRNMRILKLQGWEMKFLSKIIELRDEEEGALKKYTYTLSMTSFIFWGAPIVVAVATFATCLFVGIPLESGKTLKDINVRVNHGMRVAVCGIIGSGKSSLLSCILGEVSKISGSVKVEGSKAYVAQSPWIQSGKIEDNILFGREMDRERYEKVLEACALNKDLEILSFGDQTVIGERGINLSGGQKQRIQIARALYQDADIYLFDDPFSAVDAHTGSHLFNECMLNFLDSKTVIYITHQVEFLHAADLILVLRDGRITQAGKYDDILNYGGDFMDLVSAHKEALSAIDAMGAVDQEQRGTSKKYTNNGQNGKPYDSPGSKAQLVQEEEREKGRVGFSVYWKYITMTYGGALALLILLAVILFQILQIGSNYWMAWASPASANDPAPVTRSTLIIVYVALAAGCAICVLARGLFIATIAYKTATILFHRMHLAIFRSPMSFFDSTPSGRILNRASTDQSEVDLQIPYQVASFVFAIIQLFGIIAVMSQCAWQVIIIFIPVVGMCIWLQQYYLPSAREMARLVGVCKGPVIQNFAETISGSVTIRSFDQQARFQDLNLKLNDDFARPKFHAAAAIEWLKIRLDMLSSFTFAVFLIFLISIPEGSIDPSIAGLAVTYGLTLNTLQGLVVWTLTNLENKIISVERIFQYSSIPSEPPLVIESNRPNDQWPSQGEVDIHHLQVRYAPHMPLVLRGLTCTFNGGKKTGIVGRTGSGKSTLIQTLFRLVEPTAGQILIDGINIATIGLHDLRSRLSIIPQDPTMFEGTIRSNLDPLEEYTDDQIWEALDKCQLGDEVRSKVEKLDSPVIENGENWSVGQRQLVCLGRVLLKKTKVLVLDEATASVDTATDGMIQQTLGKHFTDSTVIMIAHRITSVLDSDMVLVLEQGLIDEYDSPTKLLEGNSSSFAKLVAEYSMRSSSSYENLAAI</sequence>
<dbReference type="SUPFAM" id="SSF90123">
    <property type="entry name" value="ABC transporter transmembrane region"/>
    <property type="match status" value="4"/>
</dbReference>
<evidence type="ECO:0000256" key="2">
    <source>
        <dbReference type="ARBA" id="ARBA00009726"/>
    </source>
</evidence>
<feature type="transmembrane region" description="Helical" evidence="14">
    <location>
        <begin position="1116"/>
        <end position="1136"/>
    </location>
</feature>
<dbReference type="InterPro" id="IPR011527">
    <property type="entry name" value="ABC1_TM_dom"/>
</dbReference>
<feature type="region of interest" description="Disordered" evidence="13">
    <location>
        <begin position="947"/>
        <end position="978"/>
    </location>
</feature>
<dbReference type="InterPro" id="IPR003439">
    <property type="entry name" value="ABC_transporter-like_ATP-bd"/>
</dbReference>
<evidence type="ECO:0000256" key="1">
    <source>
        <dbReference type="ARBA" id="ARBA00004141"/>
    </source>
</evidence>
<keyword evidence="6" id="KW-0677">Repeat</keyword>
<feature type="transmembrane region" description="Helical" evidence="14">
    <location>
        <begin position="2497"/>
        <end position="2518"/>
    </location>
</feature>
<evidence type="ECO:0000256" key="9">
    <source>
        <dbReference type="ARBA" id="ARBA00022967"/>
    </source>
</evidence>
<feature type="domain" description="ABC transmembrane type-1" evidence="16">
    <location>
        <begin position="393"/>
        <end position="673"/>
    </location>
</feature>
<keyword evidence="11 14" id="KW-0472">Membrane</keyword>
<evidence type="ECO:0000256" key="7">
    <source>
        <dbReference type="ARBA" id="ARBA00022741"/>
    </source>
</evidence>
<evidence type="ECO:0000313" key="18">
    <source>
        <dbReference type="Proteomes" id="UP000326396"/>
    </source>
</evidence>
<keyword evidence="18" id="KW-1185">Reference proteome</keyword>
<keyword evidence="10 14" id="KW-1133">Transmembrane helix</keyword>
<feature type="transmembrane region" description="Helical" evidence="14">
    <location>
        <begin position="2357"/>
        <end position="2380"/>
    </location>
</feature>
<comment type="subcellular location">
    <subcellularLocation>
        <location evidence="1">Membrane</location>
        <topology evidence="1">Multi-pass membrane protein</topology>
    </subcellularLocation>
</comment>
<feature type="compositionally biased region" description="Polar residues" evidence="13">
    <location>
        <begin position="1562"/>
        <end position="1571"/>
    </location>
</feature>
<feature type="region of interest" description="Disordered" evidence="13">
    <location>
        <begin position="2304"/>
        <end position="2330"/>
    </location>
</feature>
<evidence type="ECO:0000256" key="4">
    <source>
        <dbReference type="ARBA" id="ARBA00022448"/>
    </source>
</evidence>
<feature type="transmembrane region" description="Helical" evidence="14">
    <location>
        <begin position="1825"/>
        <end position="1846"/>
    </location>
</feature>
<dbReference type="EC" id="7.6.2.2" evidence="3"/>
<dbReference type="FunFam" id="1.20.1560.10:FF:000003">
    <property type="entry name" value="ABC transporter C family member 10"/>
    <property type="match status" value="2"/>
</dbReference>
<comment type="catalytic activity">
    <reaction evidence="12">
        <text>ATP + H2O + xenobioticSide 1 = ADP + phosphate + xenobioticSide 2.</text>
        <dbReference type="EC" id="7.6.2.2"/>
    </reaction>
</comment>
<feature type="transmembrane region" description="Helical" evidence="14">
    <location>
        <begin position="1045"/>
        <end position="1071"/>
    </location>
</feature>
<keyword evidence="9" id="KW-1278">Translocase</keyword>
<keyword evidence="8" id="KW-0067">ATP-binding</keyword>
<dbReference type="InterPro" id="IPR044746">
    <property type="entry name" value="ABCC_6TM_D1"/>
</dbReference>
<dbReference type="EMBL" id="SZYD01000014">
    <property type="protein sequence ID" value="KAD4178803.1"/>
    <property type="molecule type" value="Genomic_DNA"/>
</dbReference>
<feature type="transmembrane region" description="Helical" evidence="14">
    <location>
        <begin position="1627"/>
        <end position="1647"/>
    </location>
</feature>
<dbReference type="InterPro" id="IPR017871">
    <property type="entry name" value="ABC_transporter-like_CS"/>
</dbReference>
<dbReference type="InterPro" id="IPR003593">
    <property type="entry name" value="AAA+_ATPase"/>
</dbReference>
<dbReference type="Pfam" id="PF00005">
    <property type="entry name" value="ABC_tran"/>
    <property type="match status" value="4"/>
</dbReference>
<feature type="transmembrane region" description="Helical" evidence="14">
    <location>
        <begin position="533"/>
        <end position="553"/>
    </location>
</feature>
<dbReference type="FunFam" id="3.40.50.300:FF:000169">
    <property type="entry name" value="ABC transporter C family member 3"/>
    <property type="match status" value="2"/>
</dbReference>
<feature type="transmembrane region" description="Helical" evidence="14">
    <location>
        <begin position="1667"/>
        <end position="1687"/>
    </location>
</feature>
<dbReference type="GO" id="GO:0008559">
    <property type="term" value="F:ABC-type xenobiotic transporter activity"/>
    <property type="evidence" value="ECO:0007669"/>
    <property type="project" value="UniProtKB-EC"/>
</dbReference>
<dbReference type="CDD" id="cd03250">
    <property type="entry name" value="ABCC_MRP_domain1"/>
    <property type="match status" value="2"/>
</dbReference>
<evidence type="ECO:0000259" key="16">
    <source>
        <dbReference type="PROSITE" id="PS50929"/>
    </source>
</evidence>
<feature type="transmembrane region" description="Helical" evidence="14">
    <location>
        <begin position="1965"/>
        <end position="1986"/>
    </location>
</feature>
<dbReference type="Gene3D" id="1.20.1560.10">
    <property type="entry name" value="ABC transporter type 1, transmembrane domain"/>
    <property type="match status" value="4"/>
</dbReference>
<gene>
    <name evidence="17" type="ORF">E3N88_27394</name>
</gene>
<feature type="transmembrane region" description="Helical" evidence="14">
    <location>
        <begin position="618"/>
        <end position="640"/>
    </location>
</feature>
<dbReference type="PANTHER" id="PTHR24223:SF425">
    <property type="entry name" value="ABC-TYPE XENOBIOTIC TRANSPORTER"/>
    <property type="match status" value="1"/>
</dbReference>
<comment type="similarity">
    <text evidence="2">Belongs to the ABC transporter superfamily. ABCC family. Conjugate transporter (TC 3.A.1.208) subfamily.</text>
</comment>
<dbReference type="SUPFAM" id="SSF52540">
    <property type="entry name" value="P-loop containing nucleoside triphosphate hydrolases"/>
    <property type="match status" value="4"/>
</dbReference>
<evidence type="ECO:0000256" key="12">
    <source>
        <dbReference type="ARBA" id="ARBA00034018"/>
    </source>
</evidence>
<dbReference type="GO" id="GO:0016020">
    <property type="term" value="C:membrane"/>
    <property type="evidence" value="ECO:0007669"/>
    <property type="project" value="UniProtKB-SubCell"/>
</dbReference>
<feature type="transmembrane region" description="Helical" evidence="14">
    <location>
        <begin position="2051"/>
        <end position="2073"/>
    </location>
</feature>
<feature type="domain" description="ABC transporter" evidence="15">
    <location>
        <begin position="707"/>
        <end position="931"/>
    </location>
</feature>
<keyword evidence="4" id="KW-0813">Transport</keyword>
<evidence type="ECO:0000313" key="17">
    <source>
        <dbReference type="EMBL" id="KAD4178803.1"/>
    </source>
</evidence>
<feature type="transmembrane region" description="Helical" evidence="14">
    <location>
        <begin position="392"/>
        <end position="413"/>
    </location>
</feature>
<dbReference type="CDD" id="cd09272">
    <property type="entry name" value="RNase_HI_RT_Ty1"/>
    <property type="match status" value="1"/>
</dbReference>
<dbReference type="FunFam" id="3.40.50.300:FF:000508">
    <property type="entry name" value="ABC transporter C family member 5"/>
    <property type="match status" value="2"/>
</dbReference>
<evidence type="ECO:0000256" key="14">
    <source>
        <dbReference type="SAM" id="Phobius"/>
    </source>
</evidence>
<dbReference type="PROSITE" id="PS50929">
    <property type="entry name" value="ABC_TM1F"/>
    <property type="match status" value="4"/>
</dbReference>
<feature type="transmembrane region" description="Helical" evidence="14">
    <location>
        <begin position="991"/>
        <end position="1014"/>
    </location>
</feature>
<dbReference type="CDD" id="cd03244">
    <property type="entry name" value="ABCC_MRP_domain2"/>
    <property type="match status" value="2"/>
</dbReference>
<dbReference type="InterPro" id="IPR044726">
    <property type="entry name" value="ABCC_6TM_D2"/>
</dbReference>
<dbReference type="CDD" id="cd18579">
    <property type="entry name" value="ABC_6TM_ABCC_D1"/>
    <property type="match status" value="2"/>
</dbReference>
<feature type="transmembrane region" description="Helical" evidence="14">
    <location>
        <begin position="2400"/>
        <end position="2426"/>
    </location>
</feature>
<feature type="domain" description="ABC transmembrane type-1" evidence="16">
    <location>
        <begin position="1006"/>
        <end position="1286"/>
    </location>
</feature>
<feature type="domain" description="ABC transporter" evidence="15">
    <location>
        <begin position="2063"/>
        <end position="2286"/>
    </location>
</feature>
<dbReference type="Gene3D" id="3.40.50.300">
    <property type="entry name" value="P-loop containing nucleotide triphosphate hydrolases"/>
    <property type="match status" value="4"/>
</dbReference>
<feature type="transmembrane region" description="Helical" evidence="14">
    <location>
        <begin position="428"/>
        <end position="446"/>
    </location>
</feature>
<accession>A0A5N6MWI3</accession>
<evidence type="ECO:0000256" key="11">
    <source>
        <dbReference type="ARBA" id="ARBA00023136"/>
    </source>
</evidence>
<feature type="domain" description="ABC transporter" evidence="15">
    <location>
        <begin position="2680"/>
        <end position="2912"/>
    </location>
</feature>
<feature type="domain" description="ABC transmembrane type-1" evidence="16">
    <location>
        <begin position="2360"/>
        <end position="2641"/>
    </location>
</feature>
<feature type="transmembrane region" description="Helical" evidence="14">
    <location>
        <begin position="194"/>
        <end position="214"/>
    </location>
</feature>
<organism evidence="17 18">
    <name type="scientific">Mikania micrantha</name>
    <name type="common">bitter vine</name>
    <dbReference type="NCBI Taxonomy" id="192012"/>
    <lineage>
        <taxon>Eukaryota</taxon>
        <taxon>Viridiplantae</taxon>
        <taxon>Streptophyta</taxon>
        <taxon>Embryophyta</taxon>
        <taxon>Tracheophyta</taxon>
        <taxon>Spermatophyta</taxon>
        <taxon>Magnoliopsida</taxon>
        <taxon>eudicotyledons</taxon>
        <taxon>Gunneridae</taxon>
        <taxon>Pentapetalae</taxon>
        <taxon>asterids</taxon>
        <taxon>campanulids</taxon>
        <taxon>Asterales</taxon>
        <taxon>Asteraceae</taxon>
        <taxon>Asteroideae</taxon>
        <taxon>Heliantheae alliance</taxon>
        <taxon>Eupatorieae</taxon>
        <taxon>Mikania</taxon>
    </lineage>
</organism>
<feature type="transmembrane region" description="Helical" evidence="14">
    <location>
        <begin position="1937"/>
        <end position="1959"/>
    </location>
</feature>
<dbReference type="SMART" id="SM00382">
    <property type="entry name" value="AAA"/>
    <property type="match status" value="4"/>
</dbReference>
<dbReference type="FunFam" id="1.20.1560.10:FF:000002">
    <property type="entry name" value="ABC transporter C family member 5"/>
    <property type="match status" value="2"/>
</dbReference>